<reference evidence="3" key="2">
    <citation type="submission" date="2015-08" db="UniProtKB">
        <authorList>
            <consortium name="WormBaseParasite"/>
        </authorList>
    </citation>
    <scope>IDENTIFICATION</scope>
</reference>
<evidence type="ECO:0000313" key="3">
    <source>
        <dbReference type="WBParaSite" id="SVE_1698100.1"/>
    </source>
</evidence>
<dbReference type="InterPro" id="IPR038479">
    <property type="entry name" value="Transthyretin-like_sf"/>
</dbReference>
<keyword evidence="2" id="KW-1185">Reference proteome</keyword>
<keyword evidence="1" id="KW-0732">Signal</keyword>
<reference evidence="2" key="1">
    <citation type="submission" date="2014-07" db="EMBL/GenBank/DDBJ databases">
        <authorList>
            <person name="Martin A.A"/>
            <person name="De Silva N."/>
        </authorList>
    </citation>
    <scope>NUCLEOTIDE SEQUENCE</scope>
</reference>
<feature type="signal peptide" evidence="1">
    <location>
        <begin position="1"/>
        <end position="21"/>
    </location>
</feature>
<evidence type="ECO:0000313" key="2">
    <source>
        <dbReference type="Proteomes" id="UP000035680"/>
    </source>
</evidence>
<sequence>MIFFGALFTFIVIFISKIVETQYPYKMYNQYETVIMGIPICKYQKRGSFIVSITEKSHDYKKKVPVAGTIGLYNEAFYLIGSDKKMKKPHLYIKITHQCSRTRMKCTKLFIKEIPESKITGPRENVKVYNLGMFDLSGQPVRGSICHRRGRNIIPLD</sequence>
<name>A0A0K0FX15_STRVS</name>
<accession>A0A0K0FX15</accession>
<organism evidence="2 3">
    <name type="scientific">Strongyloides venezuelensis</name>
    <name type="common">Threadworm</name>
    <dbReference type="NCBI Taxonomy" id="75913"/>
    <lineage>
        <taxon>Eukaryota</taxon>
        <taxon>Metazoa</taxon>
        <taxon>Ecdysozoa</taxon>
        <taxon>Nematoda</taxon>
        <taxon>Chromadorea</taxon>
        <taxon>Rhabditida</taxon>
        <taxon>Tylenchina</taxon>
        <taxon>Panagrolaimomorpha</taxon>
        <taxon>Strongyloidoidea</taxon>
        <taxon>Strongyloididae</taxon>
        <taxon>Strongyloides</taxon>
    </lineage>
</organism>
<dbReference type="WBParaSite" id="SVE_1698100.1">
    <property type="protein sequence ID" value="SVE_1698100.1"/>
    <property type="gene ID" value="SVE_1698100"/>
</dbReference>
<dbReference type="Proteomes" id="UP000035680">
    <property type="component" value="Unassembled WGS sequence"/>
</dbReference>
<dbReference type="Gene3D" id="2.60.40.3330">
    <property type="match status" value="1"/>
</dbReference>
<dbReference type="AlphaFoldDB" id="A0A0K0FX15"/>
<feature type="chain" id="PRO_5005330200" evidence="1">
    <location>
        <begin position="22"/>
        <end position="157"/>
    </location>
</feature>
<protein>
    <submittedName>
        <fullName evidence="3">Transthyretin-like family-containing protein</fullName>
    </submittedName>
</protein>
<evidence type="ECO:0000256" key="1">
    <source>
        <dbReference type="SAM" id="SignalP"/>
    </source>
</evidence>
<proteinExistence type="predicted"/>